<name>A0AA39SZ45_ACESA</name>
<evidence type="ECO:0000256" key="1">
    <source>
        <dbReference type="SAM" id="MobiDB-lite"/>
    </source>
</evidence>
<evidence type="ECO:0000313" key="2">
    <source>
        <dbReference type="EMBL" id="KAK0607936.1"/>
    </source>
</evidence>
<reference evidence="2" key="1">
    <citation type="journal article" date="2022" name="Plant J.">
        <title>Strategies of tolerance reflected in two North American maple genomes.</title>
        <authorList>
            <person name="McEvoy S.L."/>
            <person name="Sezen U.U."/>
            <person name="Trouern-Trend A."/>
            <person name="McMahon S.M."/>
            <person name="Schaberg P.G."/>
            <person name="Yang J."/>
            <person name="Wegrzyn J.L."/>
            <person name="Swenson N.G."/>
        </authorList>
    </citation>
    <scope>NUCLEOTIDE SEQUENCE</scope>
    <source>
        <strain evidence="2">NS2018</strain>
    </source>
</reference>
<comment type="caution">
    <text evidence="2">The sequence shown here is derived from an EMBL/GenBank/DDBJ whole genome shotgun (WGS) entry which is preliminary data.</text>
</comment>
<feature type="region of interest" description="Disordered" evidence="1">
    <location>
        <begin position="1"/>
        <end position="22"/>
    </location>
</feature>
<proteinExistence type="predicted"/>
<gene>
    <name evidence="2" type="ORF">LWI29_022940</name>
</gene>
<dbReference type="Proteomes" id="UP001168877">
    <property type="component" value="Unassembled WGS sequence"/>
</dbReference>
<protein>
    <submittedName>
        <fullName evidence="2">Uncharacterized protein</fullName>
    </submittedName>
</protein>
<dbReference type="EMBL" id="JAUESC010000001">
    <property type="protein sequence ID" value="KAK0607936.1"/>
    <property type="molecule type" value="Genomic_DNA"/>
</dbReference>
<accession>A0AA39SZ45</accession>
<keyword evidence="3" id="KW-1185">Reference proteome</keyword>
<reference evidence="2" key="2">
    <citation type="submission" date="2023-06" db="EMBL/GenBank/DDBJ databases">
        <authorList>
            <person name="Swenson N.G."/>
            <person name="Wegrzyn J.L."/>
            <person name="Mcevoy S.L."/>
        </authorList>
    </citation>
    <scope>NUCLEOTIDE SEQUENCE</scope>
    <source>
        <strain evidence="2">NS2018</strain>
        <tissue evidence="2">Leaf</tissue>
    </source>
</reference>
<evidence type="ECO:0000313" key="3">
    <source>
        <dbReference type="Proteomes" id="UP001168877"/>
    </source>
</evidence>
<sequence length="110" mass="12112">MKVDGGLKVSKGFNDPNDRPSVVDRTDFTQVIDDGPDFIVKDKAGTVTGLKAGKWNRWARDGIRQDYGLEAEVYLGKRCLNDDGANGDKRLKLAHSGEILLEDSTYGEPL</sequence>
<dbReference type="AlphaFoldDB" id="A0AA39SZ45"/>
<organism evidence="2 3">
    <name type="scientific">Acer saccharum</name>
    <name type="common">Sugar maple</name>
    <dbReference type="NCBI Taxonomy" id="4024"/>
    <lineage>
        <taxon>Eukaryota</taxon>
        <taxon>Viridiplantae</taxon>
        <taxon>Streptophyta</taxon>
        <taxon>Embryophyta</taxon>
        <taxon>Tracheophyta</taxon>
        <taxon>Spermatophyta</taxon>
        <taxon>Magnoliopsida</taxon>
        <taxon>eudicotyledons</taxon>
        <taxon>Gunneridae</taxon>
        <taxon>Pentapetalae</taxon>
        <taxon>rosids</taxon>
        <taxon>malvids</taxon>
        <taxon>Sapindales</taxon>
        <taxon>Sapindaceae</taxon>
        <taxon>Hippocastanoideae</taxon>
        <taxon>Acereae</taxon>
        <taxon>Acer</taxon>
    </lineage>
</organism>